<keyword evidence="3" id="KW-1185">Reference proteome</keyword>
<protein>
    <recommendedName>
        <fullName evidence="4">Adhesin domain-containing protein</fullName>
    </recommendedName>
</protein>
<evidence type="ECO:0000256" key="1">
    <source>
        <dbReference type="SAM" id="SignalP"/>
    </source>
</evidence>
<dbReference type="OrthoDB" id="1144071at2"/>
<proteinExistence type="predicted"/>
<reference evidence="2 3" key="1">
    <citation type="submission" date="2018-10" db="EMBL/GenBank/DDBJ databases">
        <title>Dokdonia luteus sp. nov., isolated from sea water.</title>
        <authorList>
            <person name="Zhou L.Y."/>
            <person name="Du Z.J."/>
        </authorList>
    </citation>
    <scope>NUCLEOTIDE SEQUENCE [LARGE SCALE GENOMIC DNA]</scope>
    <source>
        <strain evidence="2 3">SH27</strain>
    </source>
</reference>
<evidence type="ECO:0000313" key="2">
    <source>
        <dbReference type="EMBL" id="RMB63247.1"/>
    </source>
</evidence>
<feature type="chain" id="PRO_5018116322" description="Adhesin domain-containing protein" evidence="1">
    <location>
        <begin position="20"/>
        <end position="209"/>
    </location>
</feature>
<dbReference type="AlphaFoldDB" id="A0A3M0GFH9"/>
<dbReference type="RefSeq" id="WP_121916049.1">
    <property type="nucleotide sequence ID" value="NZ_REFV01000002.1"/>
</dbReference>
<comment type="caution">
    <text evidence="2">The sequence shown here is derived from an EMBL/GenBank/DDBJ whole genome shotgun (WGS) entry which is preliminary data.</text>
</comment>
<sequence length="209" mass="22643">MMRIALYLAVALVSAQLSAQKQMMQSYADSEITGVYINSNEIFEIRLTAKPVSDITVTTLIEGETFESSLLQTVVDDGILKITTGRTPDFIPFNDKLSAHKVLSIVLEITLPEGLDVDVYSTLAGVDGTGRFGQVQMNLGRGGCRLEEFRFRESGKINTLTGSITIATKTTTVTAQSRNGTVVIPKSFPTGEGLMLQSVDGDITVRKSE</sequence>
<evidence type="ECO:0008006" key="4">
    <source>
        <dbReference type="Google" id="ProtNLM"/>
    </source>
</evidence>
<gene>
    <name evidence="2" type="ORF">EAX61_02305</name>
</gene>
<accession>A0A3M0GFH9</accession>
<organism evidence="2 3">
    <name type="scientific">Dokdonia sinensis</name>
    <dbReference type="NCBI Taxonomy" id="2479847"/>
    <lineage>
        <taxon>Bacteria</taxon>
        <taxon>Pseudomonadati</taxon>
        <taxon>Bacteroidota</taxon>
        <taxon>Flavobacteriia</taxon>
        <taxon>Flavobacteriales</taxon>
        <taxon>Flavobacteriaceae</taxon>
        <taxon>Dokdonia</taxon>
    </lineage>
</organism>
<dbReference type="Proteomes" id="UP000281985">
    <property type="component" value="Unassembled WGS sequence"/>
</dbReference>
<feature type="signal peptide" evidence="1">
    <location>
        <begin position="1"/>
        <end position="19"/>
    </location>
</feature>
<dbReference type="EMBL" id="REFV01000002">
    <property type="protein sequence ID" value="RMB63247.1"/>
    <property type="molecule type" value="Genomic_DNA"/>
</dbReference>
<name>A0A3M0GFH9_9FLAO</name>
<evidence type="ECO:0000313" key="3">
    <source>
        <dbReference type="Proteomes" id="UP000281985"/>
    </source>
</evidence>
<keyword evidence="1" id="KW-0732">Signal</keyword>